<dbReference type="RefSeq" id="WP_264014697.1">
    <property type="nucleotide sequence ID" value="NZ_JACKSJ010000186.1"/>
</dbReference>
<comment type="subcellular location">
    <subcellularLocation>
        <location evidence="1">Cell membrane</location>
        <topology evidence="1">Multi-pass membrane protein</topology>
    </subcellularLocation>
</comment>
<accession>A0A9X2YSG1</accession>
<feature type="transmembrane region" description="Helical" evidence="6">
    <location>
        <begin position="80"/>
        <end position="100"/>
    </location>
</feature>
<sequence length="409" mass="41571">MTSADADADQVLRRVFVLLAPAIALVVATEFIVVGLLPSIATDLGVPLSIAGRLTAVFAIAAAAAGPVVTLVVSRVPPRALLAAVLVVYAAGNGVVALATDITPMLLARAVQGALLPPFVGLGTAEVLRMAPAASRGRALAKANLGFVLGVLLALPAGIALAQGGNWRLSFVVLAVAPLPVALAMALLFPRSRRMHDGPPAGLADQLALLRRPLFLGHLALSVAIFAAMFSAYTYLGAWFEDVMGLDLKRLALALLLFGAVGVAGNSVAERVADRRPLAATVVTAAVLAIAVNVAAWTGGSVLAAVVPLLIWGVLHTAGVTLSQVRVTMAGAEAPAFALTLNISTANLGIALGAVAGGWGLDHWGMAGLGVMPAALTLAALLLVVPLSARPRPKSRGRLLRGQGRIEST</sequence>
<evidence type="ECO:0000256" key="6">
    <source>
        <dbReference type="SAM" id="Phobius"/>
    </source>
</evidence>
<feature type="transmembrane region" description="Helical" evidence="6">
    <location>
        <begin position="367"/>
        <end position="389"/>
    </location>
</feature>
<feature type="transmembrane region" description="Helical" evidence="6">
    <location>
        <begin position="106"/>
        <end position="128"/>
    </location>
</feature>
<dbReference type="PANTHER" id="PTHR43124">
    <property type="entry name" value="PURINE EFFLUX PUMP PBUE"/>
    <property type="match status" value="1"/>
</dbReference>
<dbReference type="Gene3D" id="1.20.1250.20">
    <property type="entry name" value="MFS general substrate transporter like domains"/>
    <property type="match status" value="1"/>
</dbReference>
<gene>
    <name evidence="8" type="ORF">H7I41_21625</name>
</gene>
<dbReference type="GO" id="GO:0005886">
    <property type="term" value="C:plasma membrane"/>
    <property type="evidence" value="ECO:0007669"/>
    <property type="project" value="UniProtKB-SubCell"/>
</dbReference>
<dbReference type="PANTHER" id="PTHR43124:SF10">
    <property type="entry name" value="PURINE EFFLUX PUMP PBUE"/>
    <property type="match status" value="1"/>
</dbReference>
<evidence type="ECO:0000256" key="5">
    <source>
        <dbReference type="ARBA" id="ARBA00023136"/>
    </source>
</evidence>
<name>A0A9X2YSG1_9MYCO</name>
<keyword evidence="4 6" id="KW-1133">Transmembrane helix</keyword>
<evidence type="ECO:0000313" key="8">
    <source>
        <dbReference type="EMBL" id="MCV7172521.1"/>
    </source>
</evidence>
<comment type="caution">
    <text evidence="8">The sequence shown here is derived from an EMBL/GenBank/DDBJ whole genome shotgun (WGS) entry which is preliminary data.</text>
</comment>
<dbReference type="InterPro" id="IPR020846">
    <property type="entry name" value="MFS_dom"/>
</dbReference>
<feature type="transmembrane region" description="Helical" evidence="6">
    <location>
        <begin position="214"/>
        <end position="236"/>
    </location>
</feature>
<feature type="transmembrane region" description="Helical" evidence="6">
    <location>
        <begin position="302"/>
        <end position="322"/>
    </location>
</feature>
<evidence type="ECO:0000256" key="1">
    <source>
        <dbReference type="ARBA" id="ARBA00004651"/>
    </source>
</evidence>
<keyword evidence="3 6" id="KW-0812">Transmembrane</keyword>
<feature type="transmembrane region" description="Helical" evidence="6">
    <location>
        <begin position="167"/>
        <end position="189"/>
    </location>
</feature>
<reference evidence="8" key="1">
    <citation type="submission" date="2020-07" db="EMBL/GenBank/DDBJ databases">
        <authorList>
            <person name="Pettersson B.M.F."/>
            <person name="Behra P.R.K."/>
            <person name="Ramesh M."/>
            <person name="Das S."/>
            <person name="Dasgupta S."/>
            <person name="Kirsebom L.A."/>
        </authorList>
    </citation>
    <scope>NUCLEOTIDE SEQUENCE</scope>
    <source>
        <strain evidence="8">DSM 44615</strain>
    </source>
</reference>
<feature type="transmembrane region" description="Helical" evidence="6">
    <location>
        <begin position="15"/>
        <end position="38"/>
    </location>
</feature>
<dbReference type="SUPFAM" id="SSF103473">
    <property type="entry name" value="MFS general substrate transporter"/>
    <property type="match status" value="1"/>
</dbReference>
<reference evidence="8" key="2">
    <citation type="journal article" date="2022" name="BMC Genomics">
        <title>Comparative genome analysis of mycobacteria focusing on tRNA and non-coding RNA.</title>
        <authorList>
            <person name="Behra P.R.K."/>
            <person name="Pettersson B.M.F."/>
            <person name="Ramesh M."/>
            <person name="Das S."/>
            <person name="Dasgupta S."/>
            <person name="Kirsebom L.A."/>
        </authorList>
    </citation>
    <scope>NUCLEOTIDE SEQUENCE</scope>
    <source>
        <strain evidence="8">DSM 44615</strain>
    </source>
</reference>
<dbReference type="PROSITE" id="PS50850">
    <property type="entry name" value="MFS"/>
    <property type="match status" value="1"/>
</dbReference>
<dbReference type="GO" id="GO:0022857">
    <property type="term" value="F:transmembrane transporter activity"/>
    <property type="evidence" value="ECO:0007669"/>
    <property type="project" value="InterPro"/>
</dbReference>
<dbReference type="InterPro" id="IPR036259">
    <property type="entry name" value="MFS_trans_sf"/>
</dbReference>
<feature type="transmembrane region" description="Helical" evidence="6">
    <location>
        <begin position="140"/>
        <end position="161"/>
    </location>
</feature>
<dbReference type="Proteomes" id="UP001140293">
    <property type="component" value="Unassembled WGS sequence"/>
</dbReference>
<evidence type="ECO:0000259" key="7">
    <source>
        <dbReference type="PROSITE" id="PS50850"/>
    </source>
</evidence>
<evidence type="ECO:0000256" key="4">
    <source>
        <dbReference type="ARBA" id="ARBA00022989"/>
    </source>
</evidence>
<feature type="transmembrane region" description="Helical" evidence="6">
    <location>
        <begin position="278"/>
        <end position="296"/>
    </location>
</feature>
<evidence type="ECO:0000256" key="2">
    <source>
        <dbReference type="ARBA" id="ARBA00022475"/>
    </source>
</evidence>
<protein>
    <submittedName>
        <fullName evidence="8">MFS transporter</fullName>
    </submittedName>
</protein>
<proteinExistence type="predicted"/>
<dbReference type="AlphaFoldDB" id="A0A9X2YSG1"/>
<feature type="domain" description="Major facilitator superfamily (MFS) profile" evidence="7">
    <location>
        <begin position="15"/>
        <end position="392"/>
    </location>
</feature>
<keyword evidence="2" id="KW-1003">Cell membrane</keyword>
<dbReference type="Pfam" id="PF07690">
    <property type="entry name" value="MFS_1"/>
    <property type="match status" value="1"/>
</dbReference>
<evidence type="ECO:0000256" key="3">
    <source>
        <dbReference type="ARBA" id="ARBA00022692"/>
    </source>
</evidence>
<dbReference type="InterPro" id="IPR011701">
    <property type="entry name" value="MFS"/>
</dbReference>
<dbReference type="EMBL" id="JACKSJ010000186">
    <property type="protein sequence ID" value="MCV7172521.1"/>
    <property type="molecule type" value="Genomic_DNA"/>
</dbReference>
<feature type="transmembrane region" description="Helical" evidence="6">
    <location>
        <begin position="334"/>
        <end position="361"/>
    </location>
</feature>
<evidence type="ECO:0000313" key="9">
    <source>
        <dbReference type="Proteomes" id="UP001140293"/>
    </source>
</evidence>
<dbReference type="CDD" id="cd17324">
    <property type="entry name" value="MFS_NepI_like"/>
    <property type="match status" value="1"/>
</dbReference>
<keyword evidence="5 6" id="KW-0472">Membrane</keyword>
<keyword evidence="9" id="KW-1185">Reference proteome</keyword>
<organism evidence="8 9">
    <name type="scientific">[Mycobacterium] manitobense</name>
    <dbReference type="NCBI Taxonomy" id="190147"/>
    <lineage>
        <taxon>Bacteria</taxon>
        <taxon>Bacillati</taxon>
        <taxon>Actinomycetota</taxon>
        <taxon>Actinomycetes</taxon>
        <taxon>Mycobacteriales</taxon>
        <taxon>Mycobacteriaceae</taxon>
        <taxon>Mycolicibacterium</taxon>
    </lineage>
</organism>
<feature type="transmembrane region" description="Helical" evidence="6">
    <location>
        <begin position="248"/>
        <end position="266"/>
    </location>
</feature>
<feature type="transmembrane region" description="Helical" evidence="6">
    <location>
        <begin position="50"/>
        <end position="73"/>
    </location>
</feature>
<dbReference type="InterPro" id="IPR050189">
    <property type="entry name" value="MFS_Efflux_Transporters"/>
</dbReference>